<proteinExistence type="predicted"/>
<sequence length="171" mass="18824">MESPSETMLSSPPCGQPATPLVLTNPGTQPSPRNQNSSVERPLAEVITEEFAPFDAENLVVQPFQEDVSRDAKFEQELSNMLLNAILETHAWASARPKHEAAMESQNLEDQISNIMSTEREQGMCSPTPSISSSFSMSSSFIRLPIIEKTRAKLADFVRKMKTAIAALTDI</sequence>
<dbReference type="EMBL" id="JAFIQS010000006">
    <property type="protein sequence ID" value="KAG5168311.1"/>
    <property type="molecule type" value="Genomic_DNA"/>
</dbReference>
<evidence type="ECO:0000313" key="2">
    <source>
        <dbReference type="EMBL" id="KAG5168311.1"/>
    </source>
</evidence>
<dbReference type="AlphaFoldDB" id="A0A8H7XV87"/>
<organism evidence="2">
    <name type="scientific">Psilocybe cubensis</name>
    <name type="common">Psychedelic mushroom</name>
    <name type="synonym">Stropharia cubensis</name>
    <dbReference type="NCBI Taxonomy" id="181762"/>
    <lineage>
        <taxon>Eukaryota</taxon>
        <taxon>Fungi</taxon>
        <taxon>Dikarya</taxon>
        <taxon>Basidiomycota</taxon>
        <taxon>Agaricomycotina</taxon>
        <taxon>Agaricomycetes</taxon>
        <taxon>Agaricomycetidae</taxon>
        <taxon>Agaricales</taxon>
        <taxon>Agaricineae</taxon>
        <taxon>Strophariaceae</taxon>
        <taxon>Psilocybe</taxon>
    </lineage>
</organism>
<feature type="region of interest" description="Disordered" evidence="1">
    <location>
        <begin position="1"/>
        <end position="41"/>
    </location>
</feature>
<feature type="compositionally biased region" description="Polar residues" evidence="1">
    <location>
        <begin position="25"/>
        <end position="39"/>
    </location>
</feature>
<gene>
    <name evidence="2" type="ORF">JR316_006907</name>
</gene>
<evidence type="ECO:0000256" key="1">
    <source>
        <dbReference type="SAM" id="MobiDB-lite"/>
    </source>
</evidence>
<protein>
    <submittedName>
        <fullName evidence="2">Uncharacterized protein</fullName>
    </submittedName>
</protein>
<accession>A0A8H7XV87</accession>
<comment type="caution">
    <text evidence="2">The sequence shown here is derived from an EMBL/GenBank/DDBJ whole genome shotgun (WGS) entry which is preliminary data.</text>
</comment>
<name>A0A8H7XV87_PSICU</name>
<feature type="compositionally biased region" description="Polar residues" evidence="1">
    <location>
        <begin position="1"/>
        <end position="10"/>
    </location>
</feature>
<reference evidence="2" key="1">
    <citation type="submission" date="2021-02" db="EMBL/GenBank/DDBJ databases">
        <title>Psilocybe cubensis genome.</title>
        <authorList>
            <person name="Mckernan K.J."/>
            <person name="Crawford S."/>
            <person name="Trippe A."/>
            <person name="Kane L.T."/>
            <person name="Mclaughlin S."/>
        </authorList>
    </citation>
    <scope>NUCLEOTIDE SEQUENCE [LARGE SCALE GENOMIC DNA]</scope>
    <source>
        <strain evidence="2">MGC-MH-2018</strain>
    </source>
</reference>